<comment type="caution">
    <text evidence="1">The sequence shown here is derived from an EMBL/GenBank/DDBJ whole genome shotgun (WGS) entry which is preliminary data.</text>
</comment>
<evidence type="ECO:0000313" key="1">
    <source>
        <dbReference type="EMBL" id="KUG24033.1"/>
    </source>
</evidence>
<dbReference type="AlphaFoldDB" id="A0A0W8FTA8"/>
<gene>
    <name evidence="1" type="ORF">ASZ90_006170</name>
</gene>
<sequence length="247" mass="28879">MDNEQTLNYAFKLDIFEGPLDLLLFLIKKNEIDIYNIPIALITEQYLQYLKIIKELNLDMAGEYLVMASTLIHIKSKMLLPPPDEPEEEEEEDPRAELVRQLLEHQRFKEAALSLKERPLLERDVFTRAAFLPEELEKIPVNEEELTEVSVFELIEAFQRVISQLDKKELLEIDLEKLSLTDIINEVMDQLSINKSSTFEDLLKGKRDRRRVIYTFLAILELIKLRMIKAYQTSVLGVIRIFPAVES</sequence>
<dbReference type="InterPro" id="IPR023093">
    <property type="entry name" value="ScpA-like_C"/>
</dbReference>
<dbReference type="Pfam" id="PF02616">
    <property type="entry name" value="SMC_ScpA"/>
    <property type="match status" value="1"/>
</dbReference>
<protein>
    <submittedName>
        <fullName evidence="1">Segregation and condensation protein a</fullName>
    </submittedName>
</protein>
<dbReference type="Gene3D" id="6.10.250.2410">
    <property type="match status" value="1"/>
</dbReference>
<dbReference type="PANTHER" id="PTHR33969">
    <property type="entry name" value="SEGREGATION AND CONDENSATION PROTEIN A"/>
    <property type="match status" value="1"/>
</dbReference>
<dbReference type="HAMAP" id="MF_01805">
    <property type="entry name" value="ScpA"/>
    <property type="match status" value="1"/>
</dbReference>
<dbReference type="Gene3D" id="1.10.10.580">
    <property type="entry name" value="Structural maintenance of chromosome 1. Chain E"/>
    <property type="match status" value="1"/>
</dbReference>
<accession>A0A0W8FTA8</accession>
<name>A0A0W8FTA8_9ZZZZ</name>
<dbReference type="EMBL" id="LNQE01000868">
    <property type="protein sequence ID" value="KUG24033.1"/>
    <property type="molecule type" value="Genomic_DNA"/>
</dbReference>
<proteinExistence type="inferred from homology"/>
<dbReference type="InterPro" id="IPR003768">
    <property type="entry name" value="ScpA"/>
</dbReference>
<dbReference type="PANTHER" id="PTHR33969:SF2">
    <property type="entry name" value="SEGREGATION AND CONDENSATION PROTEIN A"/>
    <property type="match status" value="1"/>
</dbReference>
<reference evidence="1" key="1">
    <citation type="journal article" date="2015" name="Proc. Natl. Acad. Sci. U.S.A.">
        <title>Networks of energetic and metabolic interactions define dynamics in microbial communities.</title>
        <authorList>
            <person name="Embree M."/>
            <person name="Liu J.K."/>
            <person name="Al-Bassam M.M."/>
            <person name="Zengler K."/>
        </authorList>
    </citation>
    <scope>NUCLEOTIDE SEQUENCE</scope>
</reference>
<organism evidence="1">
    <name type="scientific">hydrocarbon metagenome</name>
    <dbReference type="NCBI Taxonomy" id="938273"/>
    <lineage>
        <taxon>unclassified sequences</taxon>
        <taxon>metagenomes</taxon>
        <taxon>ecological metagenomes</taxon>
    </lineage>
</organism>